<keyword evidence="2" id="KW-0479">Metal-binding</keyword>
<evidence type="ECO:0000259" key="6">
    <source>
        <dbReference type="Pfam" id="PF00884"/>
    </source>
</evidence>
<evidence type="ECO:0000313" key="7">
    <source>
        <dbReference type="EMBL" id="MDZ8117575.1"/>
    </source>
</evidence>
<dbReference type="Gene3D" id="3.30.1120.10">
    <property type="match status" value="1"/>
</dbReference>
<keyword evidence="5" id="KW-0732">Signal</keyword>
<dbReference type="RefSeq" id="WP_322607376.1">
    <property type="nucleotide sequence ID" value="NZ_JARVCO010000002.1"/>
</dbReference>
<dbReference type="Pfam" id="PF00884">
    <property type="entry name" value="Sulfatase"/>
    <property type="match status" value="1"/>
</dbReference>
<evidence type="ECO:0000256" key="4">
    <source>
        <dbReference type="ARBA" id="ARBA00022837"/>
    </source>
</evidence>
<accession>A0ABU5MTN7</accession>
<evidence type="ECO:0000256" key="5">
    <source>
        <dbReference type="SAM" id="SignalP"/>
    </source>
</evidence>
<dbReference type="Proteomes" id="UP001290861">
    <property type="component" value="Unassembled WGS sequence"/>
</dbReference>
<dbReference type="PROSITE" id="PS00149">
    <property type="entry name" value="SULFATASE_2"/>
    <property type="match status" value="1"/>
</dbReference>
<dbReference type="InterPro" id="IPR050738">
    <property type="entry name" value="Sulfatase"/>
</dbReference>
<dbReference type="Gene3D" id="3.40.720.10">
    <property type="entry name" value="Alkaline Phosphatase, subunit A"/>
    <property type="match status" value="1"/>
</dbReference>
<evidence type="ECO:0000256" key="3">
    <source>
        <dbReference type="ARBA" id="ARBA00022801"/>
    </source>
</evidence>
<dbReference type="InterPro" id="IPR024607">
    <property type="entry name" value="Sulfatase_CS"/>
</dbReference>
<dbReference type="InterPro" id="IPR000917">
    <property type="entry name" value="Sulfatase_N"/>
</dbReference>
<feature type="domain" description="Sulfatase N-terminal" evidence="6">
    <location>
        <begin position="21"/>
        <end position="339"/>
    </location>
</feature>
<comment type="similarity">
    <text evidence="1">Belongs to the sulfatase family.</text>
</comment>
<gene>
    <name evidence="7" type="ORF">P9H32_02970</name>
</gene>
<protein>
    <submittedName>
        <fullName evidence="7">Sulfatase-like hydrolase/transferase</fullName>
    </submittedName>
</protein>
<evidence type="ECO:0000256" key="2">
    <source>
        <dbReference type="ARBA" id="ARBA00022723"/>
    </source>
</evidence>
<dbReference type="PANTHER" id="PTHR42693">
    <property type="entry name" value="ARYLSULFATASE FAMILY MEMBER"/>
    <property type="match status" value="1"/>
</dbReference>
<dbReference type="InterPro" id="IPR017850">
    <property type="entry name" value="Alkaline_phosphatase_core_sf"/>
</dbReference>
<name>A0ABU5MTN7_9BACT</name>
<organism evidence="7 8">
    <name type="scientific">Pontiella agarivorans</name>
    <dbReference type="NCBI Taxonomy" id="3038953"/>
    <lineage>
        <taxon>Bacteria</taxon>
        <taxon>Pseudomonadati</taxon>
        <taxon>Kiritimatiellota</taxon>
        <taxon>Kiritimatiellia</taxon>
        <taxon>Kiritimatiellales</taxon>
        <taxon>Pontiellaceae</taxon>
        <taxon>Pontiella</taxon>
    </lineage>
</organism>
<keyword evidence="8" id="KW-1185">Reference proteome</keyword>
<evidence type="ECO:0000256" key="1">
    <source>
        <dbReference type="ARBA" id="ARBA00008779"/>
    </source>
</evidence>
<reference evidence="7 8" key="1">
    <citation type="journal article" date="2024" name="Appl. Environ. Microbiol.">
        <title>Pontiella agarivorans sp. nov., a novel marine anaerobic bacterium capable of degrading macroalgal polysaccharides and fixing nitrogen.</title>
        <authorList>
            <person name="Liu N."/>
            <person name="Kivenson V."/>
            <person name="Peng X."/>
            <person name="Cui Z."/>
            <person name="Lankiewicz T.S."/>
            <person name="Gosselin K.M."/>
            <person name="English C.J."/>
            <person name="Blair E.M."/>
            <person name="O'Malley M.A."/>
            <person name="Valentine D.L."/>
        </authorList>
    </citation>
    <scope>NUCLEOTIDE SEQUENCE [LARGE SCALE GENOMIC DNA]</scope>
    <source>
        <strain evidence="7 8">NLcol2</strain>
    </source>
</reference>
<feature type="signal peptide" evidence="5">
    <location>
        <begin position="1"/>
        <end position="17"/>
    </location>
</feature>
<feature type="chain" id="PRO_5046984155" evidence="5">
    <location>
        <begin position="18"/>
        <end position="478"/>
    </location>
</feature>
<keyword evidence="4" id="KW-0106">Calcium</keyword>
<dbReference type="SUPFAM" id="SSF53649">
    <property type="entry name" value="Alkaline phosphatase-like"/>
    <property type="match status" value="1"/>
</dbReference>
<keyword evidence="3" id="KW-0378">Hydrolase</keyword>
<evidence type="ECO:0000313" key="8">
    <source>
        <dbReference type="Proteomes" id="UP001290861"/>
    </source>
</evidence>
<proteinExistence type="inferred from homology"/>
<sequence>MKKRLLLFALVSAAVYAADKPNIVVIMADDMGFEDTGFTGSEDIRTPNLDRLAAEGVVFEQGYANHPFCGPSRAAFITGRYQHRFGFETNPAYDPANTALGLDRDEITFARRLQDAGYTTGVIGKWHLGSAEDFHPLNRGFDYFYGFLGGGHDYFRIDLTAPVKEGYLQGLVRNKQPAGFEGYLTTALSRDAVQFVENNKEDPFFLFVSFNCPHAPQQAPKEDIARYAHIQDSKRRAYCAMVDIMDQGVGEIIQALERNGVRDNTLVVFTADNGGPQPRDGKTGGWNGSSNAPFRGGKGNLYDGGVHVPFMANWPAKFPKGKRYRYPVISLDIGRTAVEIGGGDPMTGKPMEGVNLLPYVTGQKKGAPHEALFWRGGSNWSVLASDGTKHLKDRDSKKPQLFYLPGDVSESNDLLNKQPERAAALRAAWEKWDEGNVACRLLGYKDYHKKRDAFYEQAVPEASKKEGYKPQLKDTFKP</sequence>
<comment type="caution">
    <text evidence="7">The sequence shown here is derived from an EMBL/GenBank/DDBJ whole genome shotgun (WGS) entry which is preliminary data.</text>
</comment>
<dbReference type="PANTHER" id="PTHR42693:SF53">
    <property type="entry name" value="ENDO-4-O-SULFATASE"/>
    <property type="match status" value="1"/>
</dbReference>
<dbReference type="EMBL" id="JARVCO010000002">
    <property type="protein sequence ID" value="MDZ8117575.1"/>
    <property type="molecule type" value="Genomic_DNA"/>
</dbReference>